<dbReference type="EMBL" id="JBBYAF010000018">
    <property type="protein sequence ID" value="MEL3972748.1"/>
    <property type="molecule type" value="Genomic_DNA"/>
</dbReference>
<sequence>MVDIKTEIIIHSPIEKVSSYASDPDHAPEWYVNIDSAEWLTDKPLSIDSQIAFKATFLGRELAYVYKIEEYRPGEKLIMKTANGPFPMKTTYTWEKLEPNRTKMTLRNQGEPSGFSKIFSPFMSPLMKKANQKDLKKIKDILEN</sequence>
<dbReference type="CDD" id="cd08865">
    <property type="entry name" value="SRPBCC_10"/>
    <property type="match status" value="1"/>
</dbReference>
<name>A0ABU9K9N4_9BACI</name>
<evidence type="ECO:0000313" key="2">
    <source>
        <dbReference type="Proteomes" id="UP001389717"/>
    </source>
</evidence>
<dbReference type="RefSeq" id="WP_341983346.1">
    <property type="nucleotide sequence ID" value="NZ_JBBYAF010000018.1"/>
</dbReference>
<keyword evidence="2" id="KW-1185">Reference proteome</keyword>
<dbReference type="Gene3D" id="3.30.530.20">
    <property type="match status" value="1"/>
</dbReference>
<proteinExistence type="predicted"/>
<accession>A0ABU9K9N4</accession>
<dbReference type="InterPro" id="IPR019587">
    <property type="entry name" value="Polyketide_cyclase/dehydratase"/>
</dbReference>
<organism evidence="1 2">
    <name type="scientific">Rossellomorea oryzaecorticis</name>
    <dbReference type="NCBI Taxonomy" id="1396505"/>
    <lineage>
        <taxon>Bacteria</taxon>
        <taxon>Bacillati</taxon>
        <taxon>Bacillota</taxon>
        <taxon>Bacilli</taxon>
        <taxon>Bacillales</taxon>
        <taxon>Bacillaceae</taxon>
        <taxon>Rossellomorea</taxon>
    </lineage>
</organism>
<dbReference type="InterPro" id="IPR023393">
    <property type="entry name" value="START-like_dom_sf"/>
</dbReference>
<protein>
    <submittedName>
        <fullName evidence="1">SRPBCC family protein</fullName>
    </submittedName>
</protein>
<dbReference type="Proteomes" id="UP001389717">
    <property type="component" value="Unassembled WGS sequence"/>
</dbReference>
<evidence type="ECO:0000313" key="1">
    <source>
        <dbReference type="EMBL" id="MEL3972748.1"/>
    </source>
</evidence>
<dbReference type="SUPFAM" id="SSF55961">
    <property type="entry name" value="Bet v1-like"/>
    <property type="match status" value="1"/>
</dbReference>
<dbReference type="Pfam" id="PF10604">
    <property type="entry name" value="Polyketide_cyc2"/>
    <property type="match status" value="1"/>
</dbReference>
<reference evidence="1 2" key="1">
    <citation type="submission" date="2024-04" db="EMBL/GenBank/DDBJ databases">
        <title>Bacillus oryzaecorticis sp. nov., a moderately halophilic bacterium isolated from rice husks.</title>
        <authorList>
            <person name="Zhu H.-S."/>
        </authorList>
    </citation>
    <scope>NUCLEOTIDE SEQUENCE [LARGE SCALE GENOMIC DNA]</scope>
    <source>
        <strain evidence="1 2">ZC255</strain>
    </source>
</reference>
<comment type="caution">
    <text evidence="1">The sequence shown here is derived from an EMBL/GenBank/DDBJ whole genome shotgun (WGS) entry which is preliminary data.</text>
</comment>
<gene>
    <name evidence="1" type="ORF">AAEO50_10690</name>
</gene>